<organism evidence="1 2">
    <name type="scientific">Sphaerodactylus townsendi</name>
    <dbReference type="NCBI Taxonomy" id="933632"/>
    <lineage>
        <taxon>Eukaryota</taxon>
        <taxon>Metazoa</taxon>
        <taxon>Chordata</taxon>
        <taxon>Craniata</taxon>
        <taxon>Vertebrata</taxon>
        <taxon>Euteleostomi</taxon>
        <taxon>Lepidosauria</taxon>
        <taxon>Squamata</taxon>
        <taxon>Bifurcata</taxon>
        <taxon>Gekkota</taxon>
        <taxon>Sphaerodactylidae</taxon>
        <taxon>Sphaerodactylus</taxon>
    </lineage>
</organism>
<proteinExistence type="predicted"/>
<sequence length="107" mass="12812">MYFFCILKTLEETVTCLKKCKRDTEKKLKEASIESEQITANLEEAHHWFKSKFDSLQRELAKNRQQRIPGEQGYEEEESPMKLPSQACLKRWETKQHLKFIARKYLS</sequence>
<evidence type="ECO:0000313" key="1">
    <source>
        <dbReference type="EMBL" id="KAH8012821.1"/>
    </source>
</evidence>
<comment type="caution">
    <text evidence="1">The sequence shown here is derived from an EMBL/GenBank/DDBJ whole genome shotgun (WGS) entry which is preliminary data.</text>
</comment>
<dbReference type="EMBL" id="CM037615">
    <property type="protein sequence ID" value="KAH8012821.1"/>
    <property type="molecule type" value="Genomic_DNA"/>
</dbReference>
<keyword evidence="2" id="KW-1185">Reference proteome</keyword>
<dbReference type="Proteomes" id="UP000827872">
    <property type="component" value="Linkage Group LG02"/>
</dbReference>
<protein>
    <submittedName>
        <fullName evidence="1">Uncharacterized protein</fullName>
    </submittedName>
</protein>
<evidence type="ECO:0000313" key="2">
    <source>
        <dbReference type="Proteomes" id="UP000827872"/>
    </source>
</evidence>
<reference evidence="1" key="1">
    <citation type="submission" date="2021-08" db="EMBL/GenBank/DDBJ databases">
        <title>The first chromosome-level gecko genome reveals the dynamic sex chromosomes of Neotropical dwarf geckos (Sphaerodactylidae: Sphaerodactylus).</title>
        <authorList>
            <person name="Pinto B.J."/>
            <person name="Keating S.E."/>
            <person name="Gamble T."/>
        </authorList>
    </citation>
    <scope>NUCLEOTIDE SEQUENCE</scope>
    <source>
        <strain evidence="1">TG3544</strain>
    </source>
</reference>
<gene>
    <name evidence="1" type="ORF">K3G42_002789</name>
</gene>
<accession>A0ACB8FZF2</accession>
<name>A0ACB8FZF2_9SAUR</name>